<protein>
    <submittedName>
        <fullName evidence="2">Prepilin-type N-terminal cleavage/methylation domain-containing protein</fullName>
    </submittedName>
</protein>
<feature type="transmembrane region" description="Helical" evidence="1">
    <location>
        <begin position="12"/>
        <end position="33"/>
    </location>
</feature>
<dbReference type="Proteomes" id="UP000461585">
    <property type="component" value="Unassembled WGS sequence"/>
</dbReference>
<evidence type="ECO:0000313" key="2">
    <source>
        <dbReference type="EMBL" id="NDL68235.1"/>
    </source>
</evidence>
<reference evidence="2 3" key="1">
    <citation type="submission" date="2020-01" db="EMBL/GenBank/DDBJ databases">
        <title>Anaeroalcalibacter tamaniensis gen. nov., sp. nov., moderately halophilic strictly anaerobic fermenter bacterium from mud volcano of Taman peninsula.</title>
        <authorList>
            <person name="Frolova A."/>
            <person name="Merkel A.Y."/>
            <person name="Slobodkin A.I."/>
        </authorList>
    </citation>
    <scope>NUCLEOTIDE SEQUENCE [LARGE SCALE GENOMIC DNA]</scope>
    <source>
        <strain evidence="2 3">F-3ap</strain>
    </source>
</reference>
<keyword evidence="1" id="KW-0812">Transmembrane</keyword>
<dbReference type="Pfam" id="PF07963">
    <property type="entry name" value="N_methyl"/>
    <property type="match status" value="1"/>
</dbReference>
<evidence type="ECO:0000256" key="1">
    <source>
        <dbReference type="SAM" id="Phobius"/>
    </source>
</evidence>
<dbReference type="Gene3D" id="3.30.700.10">
    <property type="entry name" value="Glycoprotein, Type 4 Pilin"/>
    <property type="match status" value="1"/>
</dbReference>
<dbReference type="InterPro" id="IPR012902">
    <property type="entry name" value="N_methyl_site"/>
</dbReference>
<evidence type="ECO:0000313" key="3">
    <source>
        <dbReference type="Proteomes" id="UP000461585"/>
    </source>
</evidence>
<keyword evidence="1" id="KW-0472">Membrane</keyword>
<keyword evidence="3" id="KW-1185">Reference proteome</keyword>
<keyword evidence="1" id="KW-1133">Transmembrane helix</keyword>
<dbReference type="AlphaFoldDB" id="A0A7X5HX47"/>
<organism evidence="2 3">
    <name type="scientific">Anaerotalea alkaliphila</name>
    <dbReference type="NCBI Taxonomy" id="2662126"/>
    <lineage>
        <taxon>Bacteria</taxon>
        <taxon>Bacillati</taxon>
        <taxon>Bacillota</taxon>
        <taxon>Clostridia</taxon>
        <taxon>Eubacteriales</taxon>
        <taxon>Anaerotalea</taxon>
    </lineage>
</organism>
<accession>A0A7X5HX47</accession>
<name>A0A7X5HX47_9FIRM</name>
<dbReference type="SUPFAM" id="SSF54523">
    <property type="entry name" value="Pili subunits"/>
    <property type="match status" value="1"/>
</dbReference>
<dbReference type="PROSITE" id="PS00409">
    <property type="entry name" value="PROKAR_NTER_METHYL"/>
    <property type="match status" value="1"/>
</dbReference>
<dbReference type="NCBIfam" id="TIGR02532">
    <property type="entry name" value="IV_pilin_GFxxxE"/>
    <property type="match status" value="1"/>
</dbReference>
<dbReference type="EMBL" id="JAAEEH010000031">
    <property type="protein sequence ID" value="NDL68235.1"/>
    <property type="molecule type" value="Genomic_DNA"/>
</dbReference>
<proteinExistence type="predicted"/>
<sequence>MRFIKSESGLTLVEVIISVAIIGIIAVSFLNMFSFSFDSIYSMGRKTEATRIAQGYMDLYYENEPVYNKLSDIADEVMAADGVPIQYTVSSPIVIGPNTDGLYSVTITVFYRDGTRSVSLTALVP</sequence>
<comment type="caution">
    <text evidence="2">The sequence shown here is derived from an EMBL/GenBank/DDBJ whole genome shotgun (WGS) entry which is preliminary data.</text>
</comment>
<gene>
    <name evidence="2" type="ORF">GXN74_10825</name>
</gene>
<dbReference type="InterPro" id="IPR045584">
    <property type="entry name" value="Pilin-like"/>
</dbReference>
<dbReference type="RefSeq" id="WP_162370958.1">
    <property type="nucleotide sequence ID" value="NZ_JAAEEH010000031.1"/>
</dbReference>